<evidence type="ECO:0000313" key="2">
    <source>
        <dbReference type="EMBL" id="MBB3965970.1"/>
    </source>
</evidence>
<name>A0A7W6CRR1_9HYPH</name>
<sequence>MSVEDQNSLKLKAARAQLGTALSLFIHDMDPISVQVLACGGGEVIEGLARAHSLPTLTEHIQKTYPDVKIGKIKAIRNENWNAFKHYSGRGGDEARDDLHILGTFDDTMNDAVLFLAWTDYLALVGKLPVEAQAFLAWYYAAYPEKLANEKFQADYQSIFPNLPKQSRKKQKRRLRQQIEEFRNEVQADVATEREPLIAANTYLD</sequence>
<gene>
    <name evidence="2" type="ORF">GGQ67_003651</name>
</gene>
<organism evidence="2 3">
    <name type="scientific">Rhizobium metallidurans</name>
    <dbReference type="NCBI Taxonomy" id="1265931"/>
    <lineage>
        <taxon>Bacteria</taxon>
        <taxon>Pseudomonadati</taxon>
        <taxon>Pseudomonadota</taxon>
        <taxon>Alphaproteobacteria</taxon>
        <taxon>Hyphomicrobiales</taxon>
        <taxon>Rhizobiaceae</taxon>
        <taxon>Rhizobium/Agrobacterium group</taxon>
        <taxon>Rhizobium</taxon>
    </lineage>
</organism>
<dbReference type="EMBL" id="JACIDW010000013">
    <property type="protein sequence ID" value="MBB3965970.1"/>
    <property type="molecule type" value="Genomic_DNA"/>
</dbReference>
<keyword evidence="1" id="KW-0175">Coiled coil</keyword>
<dbReference type="AlphaFoldDB" id="A0A7W6CRR1"/>
<protein>
    <submittedName>
        <fullName evidence="2">Uncharacterized protein</fullName>
    </submittedName>
</protein>
<feature type="coiled-coil region" evidence="1">
    <location>
        <begin position="165"/>
        <end position="192"/>
    </location>
</feature>
<proteinExistence type="predicted"/>
<comment type="caution">
    <text evidence="2">The sequence shown here is derived from an EMBL/GenBank/DDBJ whole genome shotgun (WGS) entry which is preliminary data.</text>
</comment>
<evidence type="ECO:0000256" key="1">
    <source>
        <dbReference type="SAM" id="Coils"/>
    </source>
</evidence>
<dbReference type="Proteomes" id="UP000582090">
    <property type="component" value="Unassembled WGS sequence"/>
</dbReference>
<reference evidence="2 3" key="1">
    <citation type="submission" date="2020-08" db="EMBL/GenBank/DDBJ databases">
        <title>Genomic Encyclopedia of Type Strains, Phase IV (KMG-IV): sequencing the most valuable type-strain genomes for metagenomic binning, comparative biology and taxonomic classification.</title>
        <authorList>
            <person name="Goeker M."/>
        </authorList>
    </citation>
    <scope>NUCLEOTIDE SEQUENCE [LARGE SCALE GENOMIC DNA]</scope>
    <source>
        <strain evidence="2 3">DSM 26575</strain>
    </source>
</reference>
<evidence type="ECO:0000313" key="3">
    <source>
        <dbReference type="Proteomes" id="UP000582090"/>
    </source>
</evidence>
<dbReference type="RefSeq" id="WP_183901483.1">
    <property type="nucleotide sequence ID" value="NZ_JACIDW010000013.1"/>
</dbReference>
<keyword evidence="3" id="KW-1185">Reference proteome</keyword>
<accession>A0A7W6CRR1</accession>